<keyword evidence="1" id="KW-0732">Signal</keyword>
<feature type="signal peptide" evidence="1">
    <location>
        <begin position="1"/>
        <end position="22"/>
    </location>
</feature>
<organism evidence="3 4">
    <name type="scientific">Phocaeicola dorei</name>
    <dbReference type="NCBI Taxonomy" id="357276"/>
    <lineage>
        <taxon>Bacteria</taxon>
        <taxon>Pseudomonadati</taxon>
        <taxon>Bacteroidota</taxon>
        <taxon>Bacteroidia</taxon>
        <taxon>Bacteroidales</taxon>
        <taxon>Bacteroidaceae</taxon>
        <taxon>Phocaeicola</taxon>
    </lineage>
</organism>
<sequence>MKKYRFLRICCVLIVTFGWLCSCDPDDETISSTTDTNTSKVTKPTFDKFLSTTDTDGFSIRVRFKTGGDKESNIHATVYWKAYSKKLSSKPSKSELTKVESMRQYGSATYHNTGLKKGMTESIVFDKSHAGYNGGIYIYYYVECKNSVGSDESPISYEIVKR</sequence>
<protein>
    <recommendedName>
        <fullName evidence="6">Lipoprotein</fullName>
    </recommendedName>
</protein>
<evidence type="ECO:0000313" key="4">
    <source>
        <dbReference type="Proteomes" id="UP000441162"/>
    </source>
</evidence>
<reference evidence="4 5" key="1">
    <citation type="journal article" date="2019" name="Nat. Med.">
        <title>A library of human gut bacterial isolates paired with longitudinal multiomics data enables mechanistic microbiome research.</title>
        <authorList>
            <person name="Poyet M."/>
            <person name="Groussin M."/>
            <person name="Gibbons S.M."/>
            <person name="Avila-Pacheco J."/>
            <person name="Jiang X."/>
            <person name="Kearney S.M."/>
            <person name="Perrotta A.R."/>
            <person name="Berdy B."/>
            <person name="Zhao S."/>
            <person name="Lieberman T.D."/>
            <person name="Swanson P.K."/>
            <person name="Smith M."/>
            <person name="Roesemann S."/>
            <person name="Alexander J.E."/>
            <person name="Rich S.A."/>
            <person name="Livny J."/>
            <person name="Vlamakis H."/>
            <person name="Clish C."/>
            <person name="Bullock K."/>
            <person name="Deik A."/>
            <person name="Scott J."/>
            <person name="Pierce K.A."/>
            <person name="Xavier R.J."/>
            <person name="Alm E.J."/>
        </authorList>
    </citation>
    <scope>NUCLEOTIDE SEQUENCE [LARGE SCALE GENOMIC DNA]</scope>
    <source>
        <strain evidence="2 5">BIOML-A1</strain>
        <strain evidence="3 4">BIOML-A4</strain>
    </source>
</reference>
<gene>
    <name evidence="3" type="ORF">F2Y51_13745</name>
    <name evidence="2" type="ORF">F2Y58_14680</name>
</gene>
<dbReference type="PROSITE" id="PS51257">
    <property type="entry name" value="PROKAR_LIPOPROTEIN"/>
    <property type="match status" value="1"/>
</dbReference>
<dbReference type="EMBL" id="VVYY01000012">
    <property type="protein sequence ID" value="KAA5396750.1"/>
    <property type="molecule type" value="Genomic_DNA"/>
</dbReference>
<dbReference type="AlphaFoldDB" id="A0A4Q5HQQ8"/>
<name>A0A4Q5HQQ8_9BACT</name>
<dbReference type="RefSeq" id="WP_130054168.1">
    <property type="nucleotide sequence ID" value="NZ_JBCJEN010000032.1"/>
</dbReference>
<dbReference type="Proteomes" id="UP000481616">
    <property type="component" value="Unassembled WGS sequence"/>
</dbReference>
<dbReference type="Proteomes" id="UP000441162">
    <property type="component" value="Unassembled WGS sequence"/>
</dbReference>
<evidence type="ECO:0008006" key="6">
    <source>
        <dbReference type="Google" id="ProtNLM"/>
    </source>
</evidence>
<dbReference type="EMBL" id="VVZA01000011">
    <property type="protein sequence ID" value="KAA5404111.1"/>
    <property type="molecule type" value="Genomic_DNA"/>
</dbReference>
<proteinExistence type="predicted"/>
<evidence type="ECO:0000313" key="5">
    <source>
        <dbReference type="Proteomes" id="UP000481616"/>
    </source>
</evidence>
<accession>A0A4Q5HQQ8</accession>
<feature type="chain" id="PRO_5043194643" description="Lipoprotein" evidence="1">
    <location>
        <begin position="23"/>
        <end position="162"/>
    </location>
</feature>
<evidence type="ECO:0000313" key="2">
    <source>
        <dbReference type="EMBL" id="KAA5396750.1"/>
    </source>
</evidence>
<evidence type="ECO:0000256" key="1">
    <source>
        <dbReference type="SAM" id="SignalP"/>
    </source>
</evidence>
<evidence type="ECO:0000313" key="3">
    <source>
        <dbReference type="EMBL" id="KAA5404111.1"/>
    </source>
</evidence>
<comment type="caution">
    <text evidence="3">The sequence shown here is derived from an EMBL/GenBank/DDBJ whole genome shotgun (WGS) entry which is preliminary data.</text>
</comment>